<keyword evidence="12 17" id="KW-1133">Transmembrane helix</keyword>
<accession>A0A562PC27</accession>
<dbReference type="SUPFAM" id="SSF55874">
    <property type="entry name" value="ATPase domain of HSP90 chaperone/DNA topoisomerase II/histidine kinase"/>
    <property type="match status" value="1"/>
</dbReference>
<evidence type="ECO:0000256" key="9">
    <source>
        <dbReference type="ARBA" id="ARBA00022741"/>
    </source>
</evidence>
<evidence type="ECO:0000256" key="4">
    <source>
        <dbReference type="ARBA" id="ARBA00022475"/>
    </source>
</evidence>
<feature type="transmembrane region" description="Helical" evidence="17">
    <location>
        <begin position="28"/>
        <end position="50"/>
    </location>
</feature>
<comment type="function">
    <text evidence="15">Member of the two-component regulatory system DctB/DctD involved in the transport of C4-dicarboxylates. DctB functions as a membrane-associated protein kinase that phosphorylates DctD in response to environmental signals.</text>
</comment>
<dbReference type="InterPro" id="IPR003594">
    <property type="entry name" value="HATPase_dom"/>
</dbReference>
<dbReference type="PANTHER" id="PTHR43065">
    <property type="entry name" value="SENSOR HISTIDINE KINASE"/>
    <property type="match status" value="1"/>
</dbReference>
<dbReference type="InterPro" id="IPR004358">
    <property type="entry name" value="Sig_transdc_His_kin-like_C"/>
</dbReference>
<dbReference type="EMBL" id="VLKT01000004">
    <property type="protein sequence ID" value="TWI41958.1"/>
    <property type="molecule type" value="Genomic_DNA"/>
</dbReference>
<dbReference type="RefSeq" id="WP_145714085.1">
    <property type="nucleotide sequence ID" value="NZ_BSPF01000003.1"/>
</dbReference>
<dbReference type="Gene3D" id="1.20.58.920">
    <property type="match status" value="1"/>
</dbReference>
<dbReference type="FunFam" id="1.10.287.130:FF:000049">
    <property type="entry name" value="C4-dicarboxylate transport sensor protein DctB"/>
    <property type="match status" value="1"/>
</dbReference>
<evidence type="ECO:0000256" key="6">
    <source>
        <dbReference type="ARBA" id="ARBA00022553"/>
    </source>
</evidence>
<dbReference type="InterPro" id="IPR036097">
    <property type="entry name" value="HisK_dim/P_sf"/>
</dbReference>
<dbReference type="Proteomes" id="UP000317122">
    <property type="component" value="Unassembled WGS sequence"/>
</dbReference>
<dbReference type="Gene3D" id="3.30.565.10">
    <property type="entry name" value="Histidine kinase-like ATPase, C-terminal domain"/>
    <property type="match status" value="1"/>
</dbReference>
<evidence type="ECO:0000313" key="21">
    <source>
        <dbReference type="Proteomes" id="UP000317122"/>
    </source>
</evidence>
<reference evidence="20 21" key="1">
    <citation type="journal article" date="2015" name="Stand. Genomic Sci.">
        <title>Genomic Encyclopedia of Bacterial and Archaeal Type Strains, Phase III: the genomes of soil and plant-associated and newly described type strains.</title>
        <authorList>
            <person name="Whitman W.B."/>
            <person name="Woyke T."/>
            <person name="Klenk H.P."/>
            <person name="Zhou Y."/>
            <person name="Lilburn T.G."/>
            <person name="Beck B.J."/>
            <person name="De Vos P."/>
            <person name="Vandamme P."/>
            <person name="Eisen J.A."/>
            <person name="Garrity G."/>
            <person name="Hugenholtz P."/>
            <person name="Kyrpides N.C."/>
        </authorList>
    </citation>
    <scope>NUCLEOTIDE SEQUENCE [LARGE SCALE GENOMIC DNA]</scope>
    <source>
        <strain evidence="20 21">CGMCC 1.2546</strain>
    </source>
</reference>
<dbReference type="PROSITE" id="PS50885">
    <property type="entry name" value="HAMP"/>
    <property type="match status" value="1"/>
</dbReference>
<dbReference type="SMART" id="SM00304">
    <property type="entry name" value="HAMP"/>
    <property type="match status" value="1"/>
</dbReference>
<dbReference type="Gene3D" id="6.10.340.10">
    <property type="match status" value="1"/>
</dbReference>
<comment type="caution">
    <text evidence="20">The sequence shown here is derived from an EMBL/GenBank/DDBJ whole genome shotgun (WGS) entry which is preliminary data.</text>
</comment>
<dbReference type="Pfam" id="PF02518">
    <property type="entry name" value="HATPase_c"/>
    <property type="match status" value="1"/>
</dbReference>
<dbReference type="PRINTS" id="PR00344">
    <property type="entry name" value="BCTRLSENSOR"/>
</dbReference>
<dbReference type="SMART" id="SM00388">
    <property type="entry name" value="HisKA"/>
    <property type="match status" value="1"/>
</dbReference>
<name>A0A562PC27_9HYPH</name>
<organism evidence="20 21">
    <name type="scientific">Mesorhizobium tianshanense</name>
    <dbReference type="NCBI Taxonomy" id="39844"/>
    <lineage>
        <taxon>Bacteria</taxon>
        <taxon>Pseudomonadati</taxon>
        <taxon>Pseudomonadota</taxon>
        <taxon>Alphaproteobacteria</taxon>
        <taxon>Hyphomicrobiales</taxon>
        <taxon>Phyllobacteriaceae</taxon>
        <taxon>Mesorhizobium</taxon>
    </lineage>
</organism>
<dbReference type="CDD" id="cd00082">
    <property type="entry name" value="HisKA"/>
    <property type="match status" value="1"/>
</dbReference>
<evidence type="ECO:0000256" key="11">
    <source>
        <dbReference type="ARBA" id="ARBA00022840"/>
    </source>
</evidence>
<dbReference type="Pfam" id="PF00512">
    <property type="entry name" value="HisKA"/>
    <property type="match status" value="1"/>
</dbReference>
<keyword evidence="8 17" id="KW-0812">Transmembrane</keyword>
<dbReference type="CDD" id="cd06225">
    <property type="entry name" value="HAMP"/>
    <property type="match status" value="1"/>
</dbReference>
<keyword evidence="10 20" id="KW-0418">Kinase</keyword>
<keyword evidence="5" id="KW-0997">Cell inner membrane</keyword>
<evidence type="ECO:0000256" key="17">
    <source>
        <dbReference type="SAM" id="Phobius"/>
    </source>
</evidence>
<dbReference type="PROSITE" id="PS50109">
    <property type="entry name" value="HIS_KIN"/>
    <property type="match status" value="1"/>
</dbReference>
<feature type="domain" description="HAMP" evidence="19">
    <location>
        <begin position="364"/>
        <end position="416"/>
    </location>
</feature>
<dbReference type="InterPro" id="IPR003660">
    <property type="entry name" value="HAMP_dom"/>
</dbReference>
<dbReference type="GO" id="GO:0005886">
    <property type="term" value="C:plasma membrane"/>
    <property type="evidence" value="ECO:0007669"/>
    <property type="project" value="UniProtKB-SubCell"/>
</dbReference>
<keyword evidence="9" id="KW-0547">Nucleotide-binding</keyword>
<dbReference type="Pfam" id="PF00672">
    <property type="entry name" value="HAMP"/>
    <property type="match status" value="1"/>
</dbReference>
<keyword evidence="6" id="KW-0597">Phosphoprotein</keyword>
<evidence type="ECO:0000256" key="10">
    <source>
        <dbReference type="ARBA" id="ARBA00022777"/>
    </source>
</evidence>
<dbReference type="GO" id="GO:0005524">
    <property type="term" value="F:ATP binding"/>
    <property type="evidence" value="ECO:0007669"/>
    <property type="project" value="UniProtKB-KW"/>
</dbReference>
<comment type="subcellular location">
    <subcellularLocation>
        <location evidence="2">Cell inner membrane</location>
        <topology evidence="2">Multi-pass membrane protein</topology>
    </subcellularLocation>
</comment>
<keyword evidence="7" id="KW-0808">Transferase</keyword>
<dbReference type="InterPro" id="IPR003661">
    <property type="entry name" value="HisK_dim/P_dom"/>
</dbReference>
<dbReference type="Gene3D" id="1.10.287.130">
    <property type="match status" value="1"/>
</dbReference>
<keyword evidence="21" id="KW-1185">Reference proteome</keyword>
<feature type="domain" description="Histidine kinase" evidence="18">
    <location>
        <begin position="429"/>
        <end position="643"/>
    </location>
</feature>
<proteinExistence type="predicted"/>
<evidence type="ECO:0000256" key="5">
    <source>
        <dbReference type="ARBA" id="ARBA00022519"/>
    </source>
</evidence>
<evidence type="ECO:0000256" key="12">
    <source>
        <dbReference type="ARBA" id="ARBA00022989"/>
    </source>
</evidence>
<protein>
    <recommendedName>
        <fullName evidence="16">C4-dicarboxylate transport sensor protein DctB</fullName>
        <ecNumber evidence="3">2.7.13.3</ecNumber>
    </recommendedName>
</protein>
<dbReference type="InterPro" id="IPR038188">
    <property type="entry name" value="TorS_sensor_sf"/>
</dbReference>
<comment type="catalytic activity">
    <reaction evidence="1">
        <text>ATP + protein L-histidine = ADP + protein N-phospho-L-histidine.</text>
        <dbReference type="EC" id="2.7.13.3"/>
    </reaction>
</comment>
<dbReference type="InterPro" id="IPR005467">
    <property type="entry name" value="His_kinase_dom"/>
</dbReference>
<evidence type="ECO:0000256" key="13">
    <source>
        <dbReference type="ARBA" id="ARBA00023012"/>
    </source>
</evidence>
<dbReference type="SMART" id="SM00387">
    <property type="entry name" value="HATPase_c"/>
    <property type="match status" value="1"/>
</dbReference>
<dbReference type="GO" id="GO:0000155">
    <property type="term" value="F:phosphorelay sensor kinase activity"/>
    <property type="evidence" value="ECO:0007669"/>
    <property type="project" value="InterPro"/>
</dbReference>
<evidence type="ECO:0000256" key="3">
    <source>
        <dbReference type="ARBA" id="ARBA00012438"/>
    </source>
</evidence>
<dbReference type="OrthoDB" id="7568856at2"/>
<dbReference type="SUPFAM" id="SSF158472">
    <property type="entry name" value="HAMP domain-like"/>
    <property type="match status" value="1"/>
</dbReference>
<evidence type="ECO:0000256" key="2">
    <source>
        <dbReference type="ARBA" id="ARBA00004429"/>
    </source>
</evidence>
<feature type="transmembrane region" description="Helical" evidence="17">
    <location>
        <begin position="342"/>
        <end position="362"/>
    </location>
</feature>
<dbReference type="PANTHER" id="PTHR43065:SF46">
    <property type="entry name" value="C4-DICARBOXYLATE TRANSPORT SENSOR PROTEIN DCTB"/>
    <property type="match status" value="1"/>
</dbReference>
<keyword evidence="11" id="KW-0067">ATP-binding</keyword>
<gene>
    <name evidence="20" type="ORF">IQ26_00882</name>
</gene>
<evidence type="ECO:0000256" key="1">
    <source>
        <dbReference type="ARBA" id="ARBA00000085"/>
    </source>
</evidence>
<sequence>MEAVIPAGAKQWAAEPEGTWRFGIGARLVTAFVVIVGLAVGACLVGWLSYVRLAGELSQIAQAHMPQLAFATRLSKAGADINAVMASLAGAQTRGAYTEIRRSYSERLEALQMLLDGAGSNSVGNDLLLPLADAVHRNLEQIDLAAGKRFTLVEEMRSAVDELRWVQADLLEEADPLVEDVRFNMETEADQTGFNRGVLLEEQRKSEALLTVVSQANLATGLIGRLVNIGTLEDLQETNAFLGDSADDLAIRIRSLSDWPDSITVRQLAERVLKQSDVHTGIPNLKRSEMAEASRLETLAAENRRLVQDLGARIEAEVIATEARAAEASARAETAIATGRKLLVAIAILAVTLAIVIGYFYVHRNLLARIRLLANVAGNISAGRSGTAIPSGGRDELGDLARALNIFRQTRDELIQSAKLAALGQMAAGIGHELNQPLAAIRSHSHNGMLLIERGQEDQAFRNLDKIKSLATRMGEQISHLRRFARRPDSHLGPVELGAIVEDALSLLDHRFDEEGVELDLALPKESKLQVLAEPVRLEQVAVNLIANALDAVAGREVRRVSIRAWAEGTKGFLLVGDSGPGIAPGDLDSIFDPFFTTKSAGSGLGLGLSISYNIIKDFNGTISVKDTGPTGTRFLVSLDEAHR</sequence>
<evidence type="ECO:0000259" key="18">
    <source>
        <dbReference type="PROSITE" id="PS50109"/>
    </source>
</evidence>
<evidence type="ECO:0000256" key="7">
    <source>
        <dbReference type="ARBA" id="ARBA00022679"/>
    </source>
</evidence>
<keyword evidence="14 17" id="KW-0472">Membrane</keyword>
<evidence type="ECO:0000256" key="15">
    <source>
        <dbReference type="ARBA" id="ARBA00059004"/>
    </source>
</evidence>
<evidence type="ECO:0000256" key="14">
    <source>
        <dbReference type="ARBA" id="ARBA00023136"/>
    </source>
</evidence>
<dbReference type="SUPFAM" id="SSF47384">
    <property type="entry name" value="Homodimeric domain of signal transducing histidine kinase"/>
    <property type="match status" value="1"/>
</dbReference>
<dbReference type="EC" id="2.7.13.3" evidence="3"/>
<dbReference type="AlphaFoldDB" id="A0A562PC27"/>
<evidence type="ECO:0000259" key="19">
    <source>
        <dbReference type="PROSITE" id="PS50885"/>
    </source>
</evidence>
<keyword evidence="13" id="KW-0902">Two-component regulatory system</keyword>
<evidence type="ECO:0000313" key="20">
    <source>
        <dbReference type="EMBL" id="TWI41958.1"/>
    </source>
</evidence>
<keyword evidence="4" id="KW-1003">Cell membrane</keyword>
<evidence type="ECO:0000256" key="16">
    <source>
        <dbReference type="ARBA" id="ARBA00073143"/>
    </source>
</evidence>
<evidence type="ECO:0000256" key="8">
    <source>
        <dbReference type="ARBA" id="ARBA00022692"/>
    </source>
</evidence>
<dbReference type="InterPro" id="IPR036890">
    <property type="entry name" value="HATPase_C_sf"/>
</dbReference>